<protein>
    <submittedName>
        <fullName evidence="1">Uncharacterized protein</fullName>
    </submittedName>
</protein>
<accession>A0ACB8CM69</accession>
<gene>
    <name evidence="1" type="ORF">HPB49_016957</name>
</gene>
<proteinExistence type="predicted"/>
<sequence>MRRYFRPLKDFPSPFRAWVDLRSLIGGGTSVELDLLIGAAVQGAPQVQGIAIHRILKGRTLESSVCNCAFLAQKSHTERESPVVGAHTVLVAHGIGFVRFDSIIFNSSLAQVPENQKGPPNCGIALLDLTLVQKMRFWLSEASIECKRAMVVHRGLLSSLQCSVRIDNSSSHGGGGGRAPRITEQPVDVVVRKHEPVTLRCGADGDPSPLIAWFHDGRPVRNSATRMVLPGGQLFFLQVQHSRREQDTALYWCTATNALGTVRSRNASVDLAGE</sequence>
<name>A0ACB8CM69_DERSI</name>
<dbReference type="Proteomes" id="UP000821865">
    <property type="component" value="Chromosome 6"/>
</dbReference>
<keyword evidence="2" id="KW-1185">Reference proteome</keyword>
<comment type="caution">
    <text evidence="1">The sequence shown here is derived from an EMBL/GenBank/DDBJ whole genome shotgun (WGS) entry which is preliminary data.</text>
</comment>
<dbReference type="EMBL" id="CM023475">
    <property type="protein sequence ID" value="KAH7945900.1"/>
    <property type="molecule type" value="Genomic_DNA"/>
</dbReference>
<evidence type="ECO:0000313" key="1">
    <source>
        <dbReference type="EMBL" id="KAH7945900.1"/>
    </source>
</evidence>
<evidence type="ECO:0000313" key="2">
    <source>
        <dbReference type="Proteomes" id="UP000821865"/>
    </source>
</evidence>
<reference evidence="1" key="1">
    <citation type="submission" date="2020-05" db="EMBL/GenBank/DDBJ databases">
        <title>Large-scale comparative analyses of tick genomes elucidate their genetic diversity and vector capacities.</title>
        <authorList>
            <person name="Jia N."/>
            <person name="Wang J."/>
            <person name="Shi W."/>
            <person name="Du L."/>
            <person name="Sun Y."/>
            <person name="Zhan W."/>
            <person name="Jiang J."/>
            <person name="Wang Q."/>
            <person name="Zhang B."/>
            <person name="Ji P."/>
            <person name="Sakyi L.B."/>
            <person name="Cui X."/>
            <person name="Yuan T."/>
            <person name="Jiang B."/>
            <person name="Yang W."/>
            <person name="Lam T.T.-Y."/>
            <person name="Chang Q."/>
            <person name="Ding S."/>
            <person name="Wang X."/>
            <person name="Zhu J."/>
            <person name="Ruan X."/>
            <person name="Zhao L."/>
            <person name="Wei J."/>
            <person name="Que T."/>
            <person name="Du C."/>
            <person name="Cheng J."/>
            <person name="Dai P."/>
            <person name="Han X."/>
            <person name="Huang E."/>
            <person name="Gao Y."/>
            <person name="Liu J."/>
            <person name="Shao H."/>
            <person name="Ye R."/>
            <person name="Li L."/>
            <person name="Wei W."/>
            <person name="Wang X."/>
            <person name="Wang C."/>
            <person name="Yang T."/>
            <person name="Huo Q."/>
            <person name="Li W."/>
            <person name="Guo W."/>
            <person name="Chen H."/>
            <person name="Zhou L."/>
            <person name="Ni X."/>
            <person name="Tian J."/>
            <person name="Zhou Y."/>
            <person name="Sheng Y."/>
            <person name="Liu T."/>
            <person name="Pan Y."/>
            <person name="Xia L."/>
            <person name="Li J."/>
            <person name="Zhao F."/>
            <person name="Cao W."/>
        </authorList>
    </citation>
    <scope>NUCLEOTIDE SEQUENCE</scope>
    <source>
        <strain evidence="1">Dsil-2018</strain>
    </source>
</reference>
<organism evidence="1 2">
    <name type="scientific">Dermacentor silvarum</name>
    <name type="common">Tick</name>
    <dbReference type="NCBI Taxonomy" id="543639"/>
    <lineage>
        <taxon>Eukaryota</taxon>
        <taxon>Metazoa</taxon>
        <taxon>Ecdysozoa</taxon>
        <taxon>Arthropoda</taxon>
        <taxon>Chelicerata</taxon>
        <taxon>Arachnida</taxon>
        <taxon>Acari</taxon>
        <taxon>Parasitiformes</taxon>
        <taxon>Ixodida</taxon>
        <taxon>Ixodoidea</taxon>
        <taxon>Ixodidae</taxon>
        <taxon>Rhipicephalinae</taxon>
        <taxon>Dermacentor</taxon>
    </lineage>
</organism>